<evidence type="ECO:0000256" key="1">
    <source>
        <dbReference type="ARBA" id="ARBA00004651"/>
    </source>
</evidence>
<evidence type="ECO:0000256" key="4">
    <source>
        <dbReference type="ARBA" id="ARBA00022692"/>
    </source>
</evidence>
<sequence length="457" mass="48661">MTRPPLRAADIGISVDSAVDVAKESADIILLEKSPMVLEQGVVQGRRTFANMLKYIKLTASSNFGNVFSVLVASAFLPFLPMLPLHLLVQNLLYDVSQIAIPFDNVDDEFLKSPQRWNPADLGRFMVFFGPLSSVFDILTFTVMWFVFAANSVEHQTLFQSGWFVEGLLSQTLIVHLIRTRKIPFLQSRAAWPLLIMGAAIAAAGIWLPRGPAVALLQAAGAAAGVFPVARGDAAGLCAADAGGEGVVCAQKEPIDASHPQHQPGLAARHPGQRGRCVHSRSVIGLERQIRQRTAGLRTNTLVAVGAAVFVDMAYRLDGSGGAVRVVAYVVSGIGFLGAGADRGALRAGEQHASASGGEPHQPPADQRGKQRSDLCGARDLLARRAARGARPVAGVAGGRELSGARCRPAPLRAGRHRDRRDALCDGGEPAELDRVIADLEALDGVQQAFWNATAEE</sequence>
<dbReference type="PANTHER" id="PTHR33778">
    <property type="entry name" value="PROTEIN MGTC"/>
    <property type="match status" value="1"/>
</dbReference>
<evidence type="ECO:0000256" key="9">
    <source>
        <dbReference type="SAM" id="Phobius"/>
    </source>
</evidence>
<evidence type="ECO:0000256" key="3">
    <source>
        <dbReference type="ARBA" id="ARBA00022553"/>
    </source>
</evidence>
<feature type="region of interest" description="Disordered" evidence="8">
    <location>
        <begin position="348"/>
        <end position="372"/>
    </location>
</feature>
<dbReference type="PANTHER" id="PTHR33778:SF3">
    <property type="entry name" value="PROTEIN MGTC"/>
    <property type="match status" value="1"/>
</dbReference>
<keyword evidence="13" id="KW-1185">Reference proteome</keyword>
<dbReference type="InterPro" id="IPR006415">
    <property type="entry name" value="P-type_ATPase_IIIB"/>
</dbReference>
<proteinExistence type="predicted"/>
<dbReference type="GO" id="GO:0015444">
    <property type="term" value="F:P-type magnesium transporter activity"/>
    <property type="evidence" value="ECO:0007669"/>
    <property type="project" value="InterPro"/>
</dbReference>
<dbReference type="InterPro" id="IPR003416">
    <property type="entry name" value="MgtC/SapB/SrpB/YhiD_fam"/>
</dbReference>
<feature type="transmembrane region" description="Helical" evidence="9">
    <location>
        <begin position="67"/>
        <end position="89"/>
    </location>
</feature>
<comment type="caution">
    <text evidence="12">The sequence shown here is derived from an EMBL/GenBank/DDBJ whole genome shotgun (WGS) entry which is preliminary data.</text>
</comment>
<organism evidence="12 13">
    <name type="scientific">Ditylenchus destructor</name>
    <dbReference type="NCBI Taxonomy" id="166010"/>
    <lineage>
        <taxon>Eukaryota</taxon>
        <taxon>Metazoa</taxon>
        <taxon>Ecdysozoa</taxon>
        <taxon>Nematoda</taxon>
        <taxon>Chromadorea</taxon>
        <taxon>Rhabditida</taxon>
        <taxon>Tylenchina</taxon>
        <taxon>Tylenchomorpha</taxon>
        <taxon>Sphaerularioidea</taxon>
        <taxon>Anguinidae</taxon>
        <taxon>Anguininae</taxon>
        <taxon>Ditylenchus</taxon>
    </lineage>
</organism>
<dbReference type="PRINTS" id="PR01836">
    <property type="entry name" value="MGATPASE"/>
</dbReference>
<dbReference type="Proteomes" id="UP001201812">
    <property type="component" value="Unassembled WGS sequence"/>
</dbReference>
<dbReference type="InterPro" id="IPR023298">
    <property type="entry name" value="ATPase_P-typ_TM_dom_sf"/>
</dbReference>
<evidence type="ECO:0000256" key="6">
    <source>
        <dbReference type="ARBA" id="ARBA00022989"/>
    </source>
</evidence>
<comment type="subcellular location">
    <subcellularLocation>
        <location evidence="1">Cell membrane</location>
        <topology evidence="1">Multi-pass membrane protein</topology>
    </subcellularLocation>
</comment>
<dbReference type="GO" id="GO:0005886">
    <property type="term" value="C:plasma membrane"/>
    <property type="evidence" value="ECO:0007669"/>
    <property type="project" value="UniProtKB-SubCell"/>
</dbReference>
<evidence type="ECO:0000259" key="10">
    <source>
        <dbReference type="Pfam" id="PF00689"/>
    </source>
</evidence>
<dbReference type="InterPro" id="IPR023214">
    <property type="entry name" value="HAD_sf"/>
</dbReference>
<dbReference type="InterPro" id="IPR049177">
    <property type="entry name" value="MgtC_SapB_SrpB_YhiD_N"/>
</dbReference>
<dbReference type="EMBL" id="JAKKPZ010000531">
    <property type="protein sequence ID" value="KAI1694260.1"/>
    <property type="molecule type" value="Genomic_DNA"/>
</dbReference>
<reference evidence="12" key="1">
    <citation type="submission" date="2022-01" db="EMBL/GenBank/DDBJ databases">
        <title>Genome Sequence Resource for Two Populations of Ditylenchus destructor, the Migratory Endoparasitic Phytonematode.</title>
        <authorList>
            <person name="Zhang H."/>
            <person name="Lin R."/>
            <person name="Xie B."/>
        </authorList>
    </citation>
    <scope>NUCLEOTIDE SEQUENCE</scope>
    <source>
        <strain evidence="12">BazhouSP</strain>
    </source>
</reference>
<dbReference type="Gene3D" id="1.20.1110.10">
    <property type="entry name" value="Calcium-transporting ATPase, transmembrane domain"/>
    <property type="match status" value="1"/>
</dbReference>
<accession>A0AAD4MLS6</accession>
<evidence type="ECO:0000256" key="5">
    <source>
        <dbReference type="ARBA" id="ARBA00022842"/>
    </source>
</evidence>
<keyword evidence="3" id="KW-0597">Phosphoprotein</keyword>
<evidence type="ECO:0000259" key="11">
    <source>
        <dbReference type="Pfam" id="PF02308"/>
    </source>
</evidence>
<keyword evidence="4 9" id="KW-0812">Transmembrane</keyword>
<evidence type="ECO:0000313" key="13">
    <source>
        <dbReference type="Proteomes" id="UP001201812"/>
    </source>
</evidence>
<evidence type="ECO:0000313" key="12">
    <source>
        <dbReference type="EMBL" id="KAI1694260.1"/>
    </source>
</evidence>
<evidence type="ECO:0000256" key="8">
    <source>
        <dbReference type="SAM" id="MobiDB-lite"/>
    </source>
</evidence>
<feature type="domain" description="Cation-transporting P-type ATPase C-terminal" evidence="10">
    <location>
        <begin position="79"/>
        <end position="206"/>
    </location>
</feature>
<gene>
    <name evidence="12" type="ORF">DdX_20208</name>
</gene>
<dbReference type="AlphaFoldDB" id="A0AAD4MLS6"/>
<dbReference type="InterPro" id="IPR006068">
    <property type="entry name" value="ATPase_P-typ_cation-transptr_C"/>
</dbReference>
<protein>
    <submittedName>
        <fullName evidence="12">MgtC family domain-containing protein</fullName>
    </submittedName>
</protein>
<dbReference type="Pfam" id="PF00689">
    <property type="entry name" value="Cation_ATPase_C"/>
    <property type="match status" value="1"/>
</dbReference>
<feature type="transmembrane region" description="Helical" evidence="9">
    <location>
        <begin position="125"/>
        <end position="148"/>
    </location>
</feature>
<keyword evidence="7 9" id="KW-0472">Membrane</keyword>
<keyword evidence="2" id="KW-1003">Cell membrane</keyword>
<dbReference type="Gene3D" id="3.40.50.1000">
    <property type="entry name" value="HAD superfamily/HAD-like"/>
    <property type="match status" value="1"/>
</dbReference>
<evidence type="ECO:0000256" key="7">
    <source>
        <dbReference type="ARBA" id="ARBA00023136"/>
    </source>
</evidence>
<name>A0AAD4MLS6_9BILA</name>
<evidence type="ECO:0000256" key="2">
    <source>
        <dbReference type="ARBA" id="ARBA00022475"/>
    </source>
</evidence>
<dbReference type="SUPFAM" id="SSF81665">
    <property type="entry name" value="Calcium ATPase, transmembrane domain M"/>
    <property type="match status" value="1"/>
</dbReference>
<dbReference type="Pfam" id="PF02308">
    <property type="entry name" value="MgtC"/>
    <property type="match status" value="1"/>
</dbReference>
<feature type="transmembrane region" description="Helical" evidence="9">
    <location>
        <begin position="190"/>
        <end position="208"/>
    </location>
</feature>
<feature type="domain" description="MgtC/SapB/SrpB/YhiD N-terminal" evidence="11">
    <location>
        <begin position="283"/>
        <end position="341"/>
    </location>
</feature>
<keyword evidence="5" id="KW-0460">Magnesium</keyword>
<keyword evidence="6 9" id="KW-1133">Transmembrane helix</keyword>